<feature type="domain" description="Integrase catalytic" evidence="12">
    <location>
        <begin position="756"/>
        <end position="928"/>
    </location>
</feature>
<organism evidence="13 14">
    <name type="scientific">Paspalum notatum var. saurae</name>
    <dbReference type="NCBI Taxonomy" id="547442"/>
    <lineage>
        <taxon>Eukaryota</taxon>
        <taxon>Viridiplantae</taxon>
        <taxon>Streptophyta</taxon>
        <taxon>Embryophyta</taxon>
        <taxon>Tracheophyta</taxon>
        <taxon>Spermatophyta</taxon>
        <taxon>Magnoliopsida</taxon>
        <taxon>Liliopsida</taxon>
        <taxon>Poales</taxon>
        <taxon>Poaceae</taxon>
        <taxon>PACMAD clade</taxon>
        <taxon>Panicoideae</taxon>
        <taxon>Andropogonodae</taxon>
        <taxon>Paspaleae</taxon>
        <taxon>Paspalinae</taxon>
        <taxon>Paspalum</taxon>
    </lineage>
</organism>
<dbReference type="Pfam" id="PF00078">
    <property type="entry name" value="RVT_1"/>
    <property type="match status" value="1"/>
</dbReference>
<dbReference type="Pfam" id="PF00665">
    <property type="entry name" value="rve"/>
    <property type="match status" value="1"/>
</dbReference>
<reference evidence="13 14" key="1">
    <citation type="submission" date="2024-02" db="EMBL/GenBank/DDBJ databases">
        <title>High-quality chromosome-scale genome assembly of Pensacola bahiagrass (Paspalum notatum Flugge var. saurae).</title>
        <authorList>
            <person name="Vega J.M."/>
            <person name="Podio M."/>
            <person name="Orjuela J."/>
            <person name="Siena L.A."/>
            <person name="Pessino S.C."/>
            <person name="Combes M.C."/>
            <person name="Mariac C."/>
            <person name="Albertini E."/>
            <person name="Pupilli F."/>
            <person name="Ortiz J.P.A."/>
            <person name="Leblanc O."/>
        </authorList>
    </citation>
    <scope>NUCLEOTIDE SEQUENCE [LARGE SCALE GENOMIC DNA]</scope>
    <source>
        <strain evidence="13">R1</strain>
        <tissue evidence="13">Leaf</tissue>
    </source>
</reference>
<evidence type="ECO:0000259" key="12">
    <source>
        <dbReference type="PROSITE" id="PS50994"/>
    </source>
</evidence>
<dbReference type="InterPro" id="IPR043502">
    <property type="entry name" value="DNA/RNA_pol_sf"/>
</dbReference>
<keyword evidence="8" id="KW-0862">Zinc</keyword>
<protein>
    <recommendedName>
        <fullName evidence="15">Reverse transcriptase</fullName>
    </recommendedName>
</protein>
<dbReference type="Pfam" id="PF17917">
    <property type="entry name" value="RT_RNaseH"/>
    <property type="match status" value="1"/>
</dbReference>
<dbReference type="Pfam" id="PF17921">
    <property type="entry name" value="Integrase_H2C2"/>
    <property type="match status" value="1"/>
</dbReference>
<dbReference type="GO" id="GO:0004519">
    <property type="term" value="F:endonuclease activity"/>
    <property type="evidence" value="ECO:0007669"/>
    <property type="project" value="UniProtKB-KW"/>
</dbReference>
<dbReference type="PANTHER" id="PTHR35046">
    <property type="entry name" value="ZINC KNUCKLE (CCHC-TYPE) FAMILY PROTEIN"/>
    <property type="match status" value="1"/>
</dbReference>
<evidence type="ECO:0000256" key="4">
    <source>
        <dbReference type="ARBA" id="ARBA00022722"/>
    </source>
</evidence>
<dbReference type="FunFam" id="3.10.10.10:FF:000007">
    <property type="entry name" value="Retrovirus-related Pol polyprotein from transposon 17.6-like Protein"/>
    <property type="match status" value="1"/>
</dbReference>
<evidence type="ECO:0000313" key="14">
    <source>
        <dbReference type="Proteomes" id="UP001341281"/>
    </source>
</evidence>
<evidence type="ECO:0000256" key="3">
    <source>
        <dbReference type="ARBA" id="ARBA00022695"/>
    </source>
</evidence>
<dbReference type="InterPro" id="IPR001878">
    <property type="entry name" value="Znf_CCHC"/>
</dbReference>
<evidence type="ECO:0000256" key="5">
    <source>
        <dbReference type="ARBA" id="ARBA00022759"/>
    </source>
</evidence>
<keyword evidence="8" id="KW-0863">Zinc-finger</keyword>
<keyword evidence="5" id="KW-0255">Endonuclease</keyword>
<keyword evidence="6" id="KW-0378">Hydrolase</keyword>
<dbReference type="InterPro" id="IPR000477">
    <property type="entry name" value="RT_dom"/>
</dbReference>
<dbReference type="GO" id="GO:0008233">
    <property type="term" value="F:peptidase activity"/>
    <property type="evidence" value="ECO:0007669"/>
    <property type="project" value="UniProtKB-KW"/>
</dbReference>
<keyword evidence="14" id="KW-1185">Reference proteome</keyword>
<evidence type="ECO:0000256" key="8">
    <source>
        <dbReference type="PROSITE-ProRule" id="PRU00047"/>
    </source>
</evidence>
<dbReference type="CDD" id="cd01647">
    <property type="entry name" value="RT_LTR"/>
    <property type="match status" value="1"/>
</dbReference>
<sequence>MAGLDPFFQGDDDSYVSKDELKRLIAAQNKLFGDFRADVTPALHDIRHVMDDLSTRLDAVENKVATSTSSSSSPSEKSQSEISSEEGDDEAYSKQDWRLQSSKGHAAPPDTIRTLPPPATPSTPEVSKSAFVPKTGKTDTISATTPTTSANIVCHRCKGKGHAMRECPSKRAYIATDNGGYISTSETEEDVQASEKESAAFGGDDVEDYTHNGTYVVQRVFSAQGGAMLATKSDLAASAFDDVFGYALLCKRVLFSLDDMPPSLPPAVANLLQEFKDVFPAEIPPGLPPLREIEHQIDLIPGATLPNRAAYRTNPEEAKEIQRQVQELLDYGYVRESLSPCAIPVILVSKKNDDMLDELSGSIMFTKIDLRSGYHQIRMKLGDEWKTAFKTKFGLYEWLVMPFGLTNAPSTFMRLMNEILRSFIWKFVVVYFDDILIYSKSFDEHLDHLRAVFVALRDARLFANLEKCTFCTDRVGFLGYIVTPQGIELTDTDYYYTGFYPRFVKDFSTIAAPLNELMKKGVMFHWGTTQEKAFNTLKDKLTHTPLLQLLDFGKIFELECDASGIGIGGVLLQEDKPVAYFSEKLNGPSLNYSTYDKELYALVRVLKTWQHYLWPKEFVIHSDHESLKHIRSQAKLNKRHAKWVEFIESSPYIIKHKKVKDNVIADALSRRYTLLSQLDHCIFGLETIKGLYAADFDSKEEAYGGGLMGYFGVKKTTEVLTAHFFWPKLKRDVERYVARCTTCNKAKSRLNPYGLYLPLPVASVAWADISMDFVLGLPRTKRGRDSIFVVVDRFSKMAHFIPCHKTDDASHIANLFFHKIVRLHGMPTTIVSDRDAKFLSHFWRSLWNKLGIKLLFSTTCHPQTDGQTEVVNRTLSTILRAVLKTNLKCGRSVCLVLSLLTTDPFTLPQSLALSKWFMEPLHLDASQRANFIKSLHETTKSSIENMNEKYKLAGSKGRKQVLFEPSDLVWLHLRKEHFSDLRKSKLMPRAAGPFKMLEKINDNAYKFKLPADFGVGPTFNIADLKPYLEEEDDLASRTTSLQEGEDDEDITPMVMQGPITRARAKQLNQRVSSFLDARNSTYKDGMLPNDIIDYIERTMKALETSTDQEEDQRGVQVKMEAQFYSETTFSAFRTSLY</sequence>
<dbReference type="SUPFAM" id="SSF56672">
    <property type="entry name" value="DNA/RNA polymerases"/>
    <property type="match status" value="1"/>
</dbReference>
<evidence type="ECO:0000256" key="9">
    <source>
        <dbReference type="SAM" id="MobiDB-lite"/>
    </source>
</evidence>
<feature type="domain" description="Reverse transcriptase" evidence="11">
    <location>
        <begin position="295"/>
        <end position="482"/>
    </location>
</feature>
<dbReference type="CDD" id="cd09274">
    <property type="entry name" value="RNase_HI_RT_Ty3"/>
    <property type="match status" value="1"/>
</dbReference>
<accession>A0AAQ3T0M1</accession>
<keyword evidence="4" id="KW-0540">Nuclease</keyword>
<dbReference type="GO" id="GO:0006508">
    <property type="term" value="P:proteolysis"/>
    <property type="evidence" value="ECO:0007669"/>
    <property type="project" value="UniProtKB-KW"/>
</dbReference>
<dbReference type="SUPFAM" id="SSF57756">
    <property type="entry name" value="Retrovirus zinc finger-like domains"/>
    <property type="match status" value="1"/>
</dbReference>
<dbReference type="GO" id="GO:0003964">
    <property type="term" value="F:RNA-directed DNA polymerase activity"/>
    <property type="evidence" value="ECO:0007669"/>
    <property type="project" value="UniProtKB-KW"/>
</dbReference>
<dbReference type="Proteomes" id="UP001341281">
    <property type="component" value="Chromosome 03"/>
</dbReference>
<dbReference type="InterPro" id="IPR041373">
    <property type="entry name" value="RT_RNaseH"/>
</dbReference>
<keyword evidence="7" id="KW-0695">RNA-directed DNA polymerase</keyword>
<dbReference type="GO" id="GO:0003676">
    <property type="term" value="F:nucleic acid binding"/>
    <property type="evidence" value="ECO:0007669"/>
    <property type="project" value="InterPro"/>
</dbReference>
<dbReference type="InterPro" id="IPR012337">
    <property type="entry name" value="RNaseH-like_sf"/>
</dbReference>
<keyword evidence="2" id="KW-0808">Transferase</keyword>
<dbReference type="GO" id="GO:0008270">
    <property type="term" value="F:zinc ion binding"/>
    <property type="evidence" value="ECO:0007669"/>
    <property type="project" value="UniProtKB-KW"/>
</dbReference>
<dbReference type="InterPro" id="IPR043128">
    <property type="entry name" value="Rev_trsase/Diguanyl_cyclase"/>
</dbReference>
<evidence type="ECO:0000313" key="13">
    <source>
        <dbReference type="EMBL" id="WVZ64454.1"/>
    </source>
</evidence>
<dbReference type="InterPro" id="IPR056924">
    <property type="entry name" value="SH3_Tf2-1"/>
</dbReference>
<dbReference type="AlphaFoldDB" id="A0AAQ3T0M1"/>
<evidence type="ECO:0000256" key="1">
    <source>
        <dbReference type="ARBA" id="ARBA00022670"/>
    </source>
</evidence>
<dbReference type="Gene3D" id="3.30.420.10">
    <property type="entry name" value="Ribonuclease H-like superfamily/Ribonuclease H"/>
    <property type="match status" value="1"/>
</dbReference>
<keyword evidence="3" id="KW-0548">Nucleotidyltransferase</keyword>
<feature type="domain" description="CCHC-type" evidence="10">
    <location>
        <begin position="154"/>
        <end position="169"/>
    </location>
</feature>
<name>A0AAQ3T0M1_PASNO</name>
<dbReference type="EMBL" id="CP144747">
    <property type="protein sequence ID" value="WVZ64454.1"/>
    <property type="molecule type" value="Genomic_DNA"/>
</dbReference>
<dbReference type="InterPro" id="IPR036397">
    <property type="entry name" value="RNaseH_sf"/>
</dbReference>
<dbReference type="Gene3D" id="1.10.340.70">
    <property type="match status" value="1"/>
</dbReference>
<evidence type="ECO:0000256" key="6">
    <source>
        <dbReference type="ARBA" id="ARBA00022801"/>
    </source>
</evidence>
<gene>
    <name evidence="13" type="ORF">U9M48_013963</name>
</gene>
<dbReference type="PROSITE" id="PS50994">
    <property type="entry name" value="INTEGRASE"/>
    <property type="match status" value="1"/>
</dbReference>
<dbReference type="SUPFAM" id="SSF53098">
    <property type="entry name" value="Ribonuclease H-like"/>
    <property type="match status" value="1"/>
</dbReference>
<dbReference type="Gene3D" id="3.30.70.270">
    <property type="match status" value="2"/>
</dbReference>
<evidence type="ECO:0000259" key="10">
    <source>
        <dbReference type="PROSITE" id="PS50158"/>
    </source>
</evidence>
<dbReference type="InterPro" id="IPR036875">
    <property type="entry name" value="Znf_CCHC_sf"/>
</dbReference>
<dbReference type="PROSITE" id="PS50878">
    <property type="entry name" value="RT_POL"/>
    <property type="match status" value="1"/>
</dbReference>
<dbReference type="PROSITE" id="PS50158">
    <property type="entry name" value="ZF_CCHC"/>
    <property type="match status" value="1"/>
</dbReference>
<keyword evidence="1" id="KW-0645">Protease</keyword>
<dbReference type="PANTHER" id="PTHR35046:SF9">
    <property type="entry name" value="RNA-DIRECTED DNA POLYMERASE"/>
    <property type="match status" value="1"/>
</dbReference>
<evidence type="ECO:0000259" key="11">
    <source>
        <dbReference type="PROSITE" id="PS50878"/>
    </source>
</evidence>
<evidence type="ECO:0000256" key="7">
    <source>
        <dbReference type="ARBA" id="ARBA00022918"/>
    </source>
</evidence>
<dbReference type="GO" id="GO:0015074">
    <property type="term" value="P:DNA integration"/>
    <property type="evidence" value="ECO:0007669"/>
    <property type="project" value="InterPro"/>
</dbReference>
<dbReference type="Pfam" id="PF24626">
    <property type="entry name" value="SH3_Tf2-1"/>
    <property type="match status" value="1"/>
</dbReference>
<dbReference type="InterPro" id="IPR001584">
    <property type="entry name" value="Integrase_cat-core"/>
</dbReference>
<dbReference type="InterPro" id="IPR041588">
    <property type="entry name" value="Integrase_H2C2"/>
</dbReference>
<dbReference type="Gene3D" id="3.10.20.370">
    <property type="match status" value="1"/>
</dbReference>
<feature type="region of interest" description="Disordered" evidence="9">
    <location>
        <begin position="64"/>
        <end position="144"/>
    </location>
</feature>
<proteinExistence type="predicted"/>
<keyword evidence="8" id="KW-0479">Metal-binding</keyword>
<evidence type="ECO:0008006" key="15">
    <source>
        <dbReference type="Google" id="ProtNLM"/>
    </source>
</evidence>
<evidence type="ECO:0000256" key="2">
    <source>
        <dbReference type="ARBA" id="ARBA00022679"/>
    </source>
</evidence>
<feature type="compositionally biased region" description="Low complexity" evidence="9">
    <location>
        <begin position="67"/>
        <end position="82"/>
    </location>
</feature>
<dbReference type="Gene3D" id="3.10.10.10">
    <property type="entry name" value="HIV Type 1 Reverse Transcriptase, subunit A, domain 1"/>
    <property type="match status" value="2"/>
</dbReference>